<keyword evidence="4" id="KW-1185">Reference proteome</keyword>
<evidence type="ECO:0000259" key="2">
    <source>
        <dbReference type="PROSITE" id="PS50110"/>
    </source>
</evidence>
<evidence type="ECO:0000313" key="3">
    <source>
        <dbReference type="EMBL" id="KMO44177.1"/>
    </source>
</evidence>
<gene>
    <name evidence="3" type="ORF">VQ03_04415</name>
</gene>
<name>A0A0J6TE56_9HYPH</name>
<accession>A0A0J6TE56</accession>
<dbReference type="PROSITE" id="PS50110">
    <property type="entry name" value="RESPONSE_REGULATORY"/>
    <property type="match status" value="1"/>
</dbReference>
<dbReference type="AlphaFoldDB" id="A0A0J6TE56"/>
<dbReference type="GO" id="GO:0000160">
    <property type="term" value="P:phosphorelay signal transduction system"/>
    <property type="evidence" value="ECO:0007669"/>
    <property type="project" value="InterPro"/>
</dbReference>
<dbReference type="Pfam" id="PF00072">
    <property type="entry name" value="Response_reg"/>
    <property type="match status" value="1"/>
</dbReference>
<dbReference type="RefSeq" id="WP_048449641.1">
    <property type="nucleotide sequence ID" value="NZ_LABZ01000025.1"/>
</dbReference>
<keyword evidence="1" id="KW-0597">Phosphoprotein</keyword>
<feature type="modified residue" description="4-aspartylphosphate" evidence="1">
    <location>
        <position position="62"/>
    </location>
</feature>
<dbReference type="SUPFAM" id="SSF52172">
    <property type="entry name" value="CheY-like"/>
    <property type="match status" value="1"/>
</dbReference>
<feature type="domain" description="Response regulatory" evidence="2">
    <location>
        <begin position="11"/>
        <end position="120"/>
    </location>
</feature>
<dbReference type="InterPro" id="IPR011006">
    <property type="entry name" value="CheY-like_superfamily"/>
</dbReference>
<dbReference type="Gene3D" id="3.40.50.2300">
    <property type="match status" value="1"/>
</dbReference>
<protein>
    <submittedName>
        <fullName evidence="3">Chemotaxis protein CheY</fullName>
    </submittedName>
</protein>
<evidence type="ECO:0000256" key="1">
    <source>
        <dbReference type="PROSITE-ProRule" id="PRU00169"/>
    </source>
</evidence>
<evidence type="ECO:0000313" key="4">
    <source>
        <dbReference type="Proteomes" id="UP000036449"/>
    </source>
</evidence>
<comment type="caution">
    <text evidence="3">The sequence shown here is derived from an EMBL/GenBank/DDBJ whole genome shotgun (WGS) entry which is preliminary data.</text>
</comment>
<organism evidence="3 4">
    <name type="scientific">Methylobacterium tarhaniae</name>
    <dbReference type="NCBI Taxonomy" id="1187852"/>
    <lineage>
        <taxon>Bacteria</taxon>
        <taxon>Pseudomonadati</taxon>
        <taxon>Pseudomonadota</taxon>
        <taxon>Alphaproteobacteria</taxon>
        <taxon>Hyphomicrobiales</taxon>
        <taxon>Methylobacteriaceae</taxon>
        <taxon>Methylobacterium</taxon>
    </lineage>
</organism>
<sequence length="120" mass="12941">MTSTDPSAGYRVLLVEDEYFLAQELTEVFESRGAEVVGPVPSVEEALDLIDASARLDGAVLDINLQGEMAYVVADALEARGIPFVFATGYDQETIPKRYARARFFGKPVVAGQVAEALLA</sequence>
<dbReference type="InterPro" id="IPR001789">
    <property type="entry name" value="Sig_transdc_resp-reg_receiver"/>
</dbReference>
<dbReference type="SMART" id="SM00448">
    <property type="entry name" value="REC"/>
    <property type="match status" value="1"/>
</dbReference>
<dbReference type="Proteomes" id="UP000036449">
    <property type="component" value="Unassembled WGS sequence"/>
</dbReference>
<proteinExistence type="predicted"/>
<dbReference type="OrthoDB" id="582170at2"/>
<dbReference type="EMBL" id="LABZ01000025">
    <property type="protein sequence ID" value="KMO44177.1"/>
    <property type="molecule type" value="Genomic_DNA"/>
</dbReference>
<reference evidence="3 4" key="1">
    <citation type="submission" date="2015-03" db="EMBL/GenBank/DDBJ databases">
        <title>Genome sequencing of Methylobacterium tarhaniae DSM 25844.</title>
        <authorList>
            <person name="Chaudhry V."/>
            <person name="Patil P.B."/>
        </authorList>
    </citation>
    <scope>NUCLEOTIDE SEQUENCE [LARGE SCALE GENOMIC DNA]</scope>
    <source>
        <strain evidence="3 4">DSM 25844</strain>
    </source>
</reference>